<reference evidence="1" key="1">
    <citation type="journal article" date="2012" name="Nat. Biotechnol.">
        <title>Reference genome sequence of the model plant Setaria.</title>
        <authorList>
            <person name="Bennetzen J.L."/>
            <person name="Schmutz J."/>
            <person name="Wang H."/>
            <person name="Percifield R."/>
            <person name="Hawkins J."/>
            <person name="Pontaroli A.C."/>
            <person name="Estep M."/>
            <person name="Feng L."/>
            <person name="Vaughn J.N."/>
            <person name="Grimwood J."/>
            <person name="Jenkins J."/>
            <person name="Barry K."/>
            <person name="Lindquist E."/>
            <person name="Hellsten U."/>
            <person name="Deshpande S."/>
            <person name="Wang X."/>
            <person name="Wu X."/>
            <person name="Mitros T."/>
            <person name="Triplett J."/>
            <person name="Yang X."/>
            <person name="Ye C.Y."/>
            <person name="Mauro-Herrera M."/>
            <person name="Wang L."/>
            <person name="Li P."/>
            <person name="Sharma M."/>
            <person name="Sharma R."/>
            <person name="Ronald P.C."/>
            <person name="Panaud O."/>
            <person name="Kellogg E.A."/>
            <person name="Brutnell T.P."/>
            <person name="Doust A.N."/>
            <person name="Tuskan G.A."/>
            <person name="Rokhsar D."/>
            <person name="Devos K.M."/>
        </authorList>
    </citation>
    <scope>NUCLEOTIDE SEQUENCE [LARGE SCALE GENOMIC DNA]</scope>
    <source>
        <strain evidence="1">Yugu1</strain>
    </source>
</reference>
<dbReference type="OrthoDB" id="685415at2759"/>
<evidence type="ECO:0000313" key="1">
    <source>
        <dbReference type="EMBL" id="RCV21247.1"/>
    </source>
</evidence>
<proteinExistence type="predicted"/>
<dbReference type="AlphaFoldDB" id="A0A368QTF8"/>
<name>A0A368QTF8_SETIT</name>
<reference evidence="1" key="2">
    <citation type="submission" date="2015-07" db="EMBL/GenBank/DDBJ databases">
        <authorList>
            <person name="Noorani M."/>
        </authorList>
    </citation>
    <scope>NUCLEOTIDE SEQUENCE</scope>
    <source>
        <strain evidence="1">Yugu1</strain>
    </source>
</reference>
<dbReference type="EMBL" id="CM003531">
    <property type="protein sequence ID" value="RCV21247.1"/>
    <property type="molecule type" value="Genomic_DNA"/>
</dbReference>
<gene>
    <name evidence="1" type="ORF">SETIT_4G123800v2</name>
</gene>
<protein>
    <submittedName>
        <fullName evidence="1">Uncharacterized protein</fullName>
    </submittedName>
</protein>
<organism evidence="1">
    <name type="scientific">Setaria italica</name>
    <name type="common">Foxtail millet</name>
    <name type="synonym">Panicum italicum</name>
    <dbReference type="NCBI Taxonomy" id="4555"/>
    <lineage>
        <taxon>Eukaryota</taxon>
        <taxon>Viridiplantae</taxon>
        <taxon>Streptophyta</taxon>
        <taxon>Embryophyta</taxon>
        <taxon>Tracheophyta</taxon>
        <taxon>Spermatophyta</taxon>
        <taxon>Magnoliopsida</taxon>
        <taxon>Liliopsida</taxon>
        <taxon>Poales</taxon>
        <taxon>Poaceae</taxon>
        <taxon>PACMAD clade</taxon>
        <taxon>Panicoideae</taxon>
        <taxon>Panicodae</taxon>
        <taxon>Paniceae</taxon>
        <taxon>Cenchrinae</taxon>
        <taxon>Setaria</taxon>
    </lineage>
</organism>
<sequence>MQPPPVADDDPDCTFGRCLCSWLRSCSSRVPPVGPGRDYERVPIGADDSAARPLRRVLGRSDDALEILDDVDYDAKGDSAQISAAAAATPSPDGRSLALCLFCLDFGVPSGKVESPLLLPELNADKRISLHPLPPLPPRPFMPIRPISAAGDLWAPGFLKHCGPTSLVMLRLDKESEQWVQVAAMEAQHCVINGYAVTNNNCSTAYAWKCGQLVTDYIPIRGRGVYVEEDDTIYLLCGSLVYAYKLCQDQDGCQYRMDQCTYSVASHR</sequence>
<accession>A0A368QTF8</accession>